<name>A0ABN9KX18_9NEOB</name>
<dbReference type="Pfam" id="PF06312">
    <property type="entry name" value="Neurexophilin"/>
    <property type="match status" value="1"/>
</dbReference>
<gene>
    <name evidence="2" type="ORF">RIMI_LOCUS3066756</name>
</gene>
<dbReference type="Proteomes" id="UP001176940">
    <property type="component" value="Unassembled WGS sequence"/>
</dbReference>
<feature type="transmembrane region" description="Helical" evidence="1">
    <location>
        <begin position="6"/>
        <end position="29"/>
    </location>
</feature>
<feature type="non-terminal residue" evidence="2">
    <location>
        <position position="216"/>
    </location>
</feature>
<dbReference type="EMBL" id="CAUEEQ010004470">
    <property type="protein sequence ID" value="CAJ0927616.1"/>
    <property type="molecule type" value="Genomic_DNA"/>
</dbReference>
<dbReference type="InterPro" id="IPR026845">
    <property type="entry name" value="NXPH/NXPE"/>
</dbReference>
<sequence length="216" mass="24873">MWCTLYRFQICFVLIFLLVVLVLVSNIHLVEHLNHRMGLEPEWTDAHRDAAHSLSTAKKRHCDYRLQILSRSEYEEQKMLLKILEWPSPPHVKTEFMKSTDAAHSHFVILQSQSPFKVGGYFGSPSDFSETTMCNVCLPEKQPICNFSDIKTGEPWFCYKPDKLSCSNRVNHAKGGYMKNLLTFHDNMFFQSGVNIKVPILASGPDTVTVHPWKVK</sequence>
<keyword evidence="1" id="KW-0812">Transmembrane</keyword>
<protein>
    <submittedName>
        <fullName evidence="2">Uncharacterized protein</fullName>
    </submittedName>
</protein>
<keyword evidence="1" id="KW-0472">Membrane</keyword>
<keyword evidence="3" id="KW-1185">Reference proteome</keyword>
<evidence type="ECO:0000313" key="2">
    <source>
        <dbReference type="EMBL" id="CAJ0927616.1"/>
    </source>
</evidence>
<accession>A0ABN9KX18</accession>
<keyword evidence="1" id="KW-1133">Transmembrane helix</keyword>
<dbReference type="PANTHER" id="PTHR16165:SF9">
    <property type="entry name" value="NXPE FAMILY MEMBER 3"/>
    <property type="match status" value="1"/>
</dbReference>
<dbReference type="PANTHER" id="PTHR16165">
    <property type="entry name" value="NXPE FAMILY MEMBER"/>
    <property type="match status" value="1"/>
</dbReference>
<evidence type="ECO:0000256" key="1">
    <source>
        <dbReference type="SAM" id="Phobius"/>
    </source>
</evidence>
<reference evidence="2" key="1">
    <citation type="submission" date="2023-07" db="EMBL/GenBank/DDBJ databases">
        <authorList>
            <person name="Stuckert A."/>
        </authorList>
    </citation>
    <scope>NUCLEOTIDE SEQUENCE</scope>
</reference>
<proteinExistence type="predicted"/>
<organism evidence="2 3">
    <name type="scientific">Ranitomeya imitator</name>
    <name type="common">mimic poison frog</name>
    <dbReference type="NCBI Taxonomy" id="111125"/>
    <lineage>
        <taxon>Eukaryota</taxon>
        <taxon>Metazoa</taxon>
        <taxon>Chordata</taxon>
        <taxon>Craniata</taxon>
        <taxon>Vertebrata</taxon>
        <taxon>Euteleostomi</taxon>
        <taxon>Amphibia</taxon>
        <taxon>Batrachia</taxon>
        <taxon>Anura</taxon>
        <taxon>Neobatrachia</taxon>
        <taxon>Hyloidea</taxon>
        <taxon>Dendrobatidae</taxon>
        <taxon>Dendrobatinae</taxon>
        <taxon>Ranitomeya</taxon>
    </lineage>
</organism>
<comment type="caution">
    <text evidence="2">The sequence shown here is derived from an EMBL/GenBank/DDBJ whole genome shotgun (WGS) entry which is preliminary data.</text>
</comment>
<evidence type="ECO:0000313" key="3">
    <source>
        <dbReference type="Proteomes" id="UP001176940"/>
    </source>
</evidence>